<gene>
    <name evidence="7" type="ORF">ElyMa_003912900</name>
</gene>
<dbReference type="CDD" id="cd02201">
    <property type="entry name" value="FtsZ_type1"/>
    <property type="match status" value="1"/>
</dbReference>
<protein>
    <submittedName>
        <fullName evidence="7">Cell division protein FtsZ</fullName>
    </submittedName>
</protein>
<dbReference type="Proteomes" id="UP000762676">
    <property type="component" value="Unassembled WGS sequence"/>
</dbReference>
<dbReference type="SUPFAM" id="SSF52490">
    <property type="entry name" value="Tubulin nucleotide-binding domain-like"/>
    <property type="match status" value="1"/>
</dbReference>
<dbReference type="NCBIfam" id="TIGR00065">
    <property type="entry name" value="ftsZ"/>
    <property type="match status" value="1"/>
</dbReference>
<dbReference type="InterPro" id="IPR037103">
    <property type="entry name" value="Tubulin/FtsZ-like_C"/>
</dbReference>
<dbReference type="HAMAP" id="MF_00909">
    <property type="entry name" value="FtsZ"/>
    <property type="match status" value="1"/>
</dbReference>
<evidence type="ECO:0000256" key="1">
    <source>
        <dbReference type="ARBA" id="ARBA00009690"/>
    </source>
</evidence>
<keyword evidence="8" id="KW-1185">Reference proteome</keyword>
<dbReference type="PROSITE" id="PS01134">
    <property type="entry name" value="FTSZ_1"/>
    <property type="match status" value="1"/>
</dbReference>
<dbReference type="SMART" id="SM00865">
    <property type="entry name" value="Tubulin_C"/>
    <property type="match status" value="1"/>
</dbReference>
<proteinExistence type="inferred from homology"/>
<evidence type="ECO:0000256" key="3">
    <source>
        <dbReference type="ARBA" id="ARBA00023134"/>
    </source>
</evidence>
<dbReference type="Gene3D" id="3.40.50.1440">
    <property type="entry name" value="Tubulin/FtsZ, GTPase domain"/>
    <property type="match status" value="1"/>
</dbReference>
<dbReference type="Gene3D" id="3.30.1330.20">
    <property type="entry name" value="Tubulin/FtsZ, C-terminal domain"/>
    <property type="match status" value="1"/>
</dbReference>
<dbReference type="InterPro" id="IPR018316">
    <property type="entry name" value="Tubulin/FtsZ_2-layer-sand-dom"/>
</dbReference>
<sequence>MFENNKQPNQPDQQVDAVAKIKVIGVGGSGNNTIHSMVKEGIKGVEFIVANTDEQVLNSSIANTILPLGNSAAGLGAGANPEEGKKAALESESIIDETIKGADMVIVAAGMGGGTGTGAAPIIAKQAKDMGALTVGIVTTPFSFEGTQRNKNAEIGLENMMQSVDSLIVVSNDKLLEQFGGISLKDSFMYADKVLKQTVRTITDLIAVPALINLDFADVTTVMKDKGNALIGIGRANGEDRAQKAAIHAISSPILEASIKGATHAIINISGGDITLAEASKAVDTIKQAAGSDLNIIFGVSVVESLANDIQVSVIATGLDKDKQDNYEDIKDSVAKAVETMEIDFENDQTRELLVKDPLPEEEKLHITDEIELQNSPFDVSDDDEDELPAFLRK</sequence>
<dbReference type="PANTHER" id="PTHR30314">
    <property type="entry name" value="CELL DIVISION PROTEIN FTSZ-RELATED"/>
    <property type="match status" value="1"/>
</dbReference>
<dbReference type="InterPro" id="IPR008280">
    <property type="entry name" value="Tub_FtsZ_C"/>
</dbReference>
<dbReference type="InterPro" id="IPR036525">
    <property type="entry name" value="Tubulin/FtsZ_GTPase_sf"/>
</dbReference>
<dbReference type="InterPro" id="IPR020805">
    <property type="entry name" value="Cell_div_FtsZ_CS"/>
</dbReference>
<dbReference type="GO" id="GO:0003924">
    <property type="term" value="F:GTPase activity"/>
    <property type="evidence" value="ECO:0007669"/>
    <property type="project" value="InterPro"/>
</dbReference>
<reference evidence="7 8" key="1">
    <citation type="journal article" date="2021" name="Elife">
        <title>Chloroplast acquisition without the gene transfer in kleptoplastic sea slugs, Plakobranchus ocellatus.</title>
        <authorList>
            <person name="Maeda T."/>
            <person name="Takahashi S."/>
            <person name="Yoshida T."/>
            <person name="Shimamura S."/>
            <person name="Takaki Y."/>
            <person name="Nagai Y."/>
            <person name="Toyoda A."/>
            <person name="Suzuki Y."/>
            <person name="Arimoto A."/>
            <person name="Ishii H."/>
            <person name="Satoh N."/>
            <person name="Nishiyama T."/>
            <person name="Hasebe M."/>
            <person name="Maruyama T."/>
            <person name="Minagawa J."/>
            <person name="Obokata J."/>
            <person name="Shigenobu S."/>
        </authorList>
    </citation>
    <scope>NUCLEOTIDE SEQUENCE [LARGE SCALE GENOMIC DNA]</scope>
</reference>
<dbReference type="InterPro" id="IPR003008">
    <property type="entry name" value="Tubulin_FtsZ_GTPase"/>
</dbReference>
<evidence type="ECO:0000313" key="8">
    <source>
        <dbReference type="Proteomes" id="UP000762676"/>
    </source>
</evidence>
<organism evidence="7 8">
    <name type="scientific">Elysia marginata</name>
    <dbReference type="NCBI Taxonomy" id="1093978"/>
    <lineage>
        <taxon>Eukaryota</taxon>
        <taxon>Metazoa</taxon>
        <taxon>Spiralia</taxon>
        <taxon>Lophotrochozoa</taxon>
        <taxon>Mollusca</taxon>
        <taxon>Gastropoda</taxon>
        <taxon>Heterobranchia</taxon>
        <taxon>Euthyneura</taxon>
        <taxon>Panpulmonata</taxon>
        <taxon>Sacoglossa</taxon>
        <taxon>Placobranchoidea</taxon>
        <taxon>Plakobranchidae</taxon>
        <taxon>Elysia</taxon>
    </lineage>
</organism>
<evidence type="ECO:0000256" key="2">
    <source>
        <dbReference type="ARBA" id="ARBA00022741"/>
    </source>
</evidence>
<dbReference type="InterPro" id="IPR024757">
    <property type="entry name" value="FtsZ_C"/>
</dbReference>
<dbReference type="PRINTS" id="PR00423">
    <property type="entry name" value="CELLDVISFTSZ"/>
</dbReference>
<feature type="domain" description="Tubulin/FtsZ GTPase" evidence="5">
    <location>
        <begin position="20"/>
        <end position="210"/>
    </location>
</feature>
<dbReference type="Pfam" id="PF00091">
    <property type="entry name" value="Tubulin"/>
    <property type="match status" value="1"/>
</dbReference>
<comment type="similarity">
    <text evidence="1">Belongs to the FtsZ family.</text>
</comment>
<dbReference type="EMBL" id="BMAT01007964">
    <property type="protein sequence ID" value="GFR75188.1"/>
    <property type="molecule type" value="Genomic_DNA"/>
</dbReference>
<dbReference type="AlphaFoldDB" id="A0AAV4FP60"/>
<dbReference type="SMART" id="SM00864">
    <property type="entry name" value="Tubulin"/>
    <property type="match status" value="1"/>
</dbReference>
<feature type="domain" description="Tubulin/FtsZ 2-layer sandwich" evidence="6">
    <location>
        <begin position="212"/>
        <end position="328"/>
    </location>
</feature>
<dbReference type="Pfam" id="PF12327">
    <property type="entry name" value="FtsZ_C"/>
    <property type="match status" value="1"/>
</dbReference>
<accession>A0AAV4FP60</accession>
<dbReference type="GO" id="GO:0005525">
    <property type="term" value="F:GTP binding"/>
    <property type="evidence" value="ECO:0007669"/>
    <property type="project" value="UniProtKB-KW"/>
</dbReference>
<dbReference type="FunFam" id="3.40.50.1440:FF:000001">
    <property type="entry name" value="Cell division protein FtsZ"/>
    <property type="match status" value="1"/>
</dbReference>
<dbReference type="InterPro" id="IPR000158">
    <property type="entry name" value="Cell_div_FtsZ"/>
</dbReference>
<dbReference type="GO" id="GO:0051301">
    <property type="term" value="P:cell division"/>
    <property type="evidence" value="ECO:0007669"/>
    <property type="project" value="UniProtKB-KW"/>
</dbReference>
<evidence type="ECO:0000256" key="4">
    <source>
        <dbReference type="SAM" id="MobiDB-lite"/>
    </source>
</evidence>
<keyword evidence="2" id="KW-0547">Nucleotide-binding</keyword>
<feature type="region of interest" description="Disordered" evidence="4">
    <location>
        <begin position="368"/>
        <end position="394"/>
    </location>
</feature>
<dbReference type="GO" id="GO:0032153">
    <property type="term" value="C:cell division site"/>
    <property type="evidence" value="ECO:0007669"/>
    <property type="project" value="TreeGrafter"/>
</dbReference>
<keyword evidence="7" id="KW-0131">Cell cycle</keyword>
<name>A0AAV4FP60_9GAST</name>
<dbReference type="PROSITE" id="PS01135">
    <property type="entry name" value="FTSZ_2"/>
    <property type="match status" value="1"/>
</dbReference>
<dbReference type="InterPro" id="IPR045061">
    <property type="entry name" value="FtsZ/CetZ"/>
</dbReference>
<evidence type="ECO:0000259" key="6">
    <source>
        <dbReference type="SMART" id="SM00865"/>
    </source>
</evidence>
<keyword evidence="3" id="KW-0342">GTP-binding</keyword>
<dbReference type="GO" id="GO:0005737">
    <property type="term" value="C:cytoplasm"/>
    <property type="evidence" value="ECO:0007669"/>
    <property type="project" value="TreeGrafter"/>
</dbReference>
<dbReference type="PANTHER" id="PTHR30314:SF3">
    <property type="entry name" value="MITOCHONDRIAL DIVISION PROTEIN FSZA"/>
    <property type="match status" value="1"/>
</dbReference>
<comment type="caution">
    <text evidence="7">The sequence shown here is derived from an EMBL/GenBank/DDBJ whole genome shotgun (WGS) entry which is preliminary data.</text>
</comment>
<dbReference type="SUPFAM" id="SSF55307">
    <property type="entry name" value="Tubulin C-terminal domain-like"/>
    <property type="match status" value="1"/>
</dbReference>
<evidence type="ECO:0000313" key="7">
    <source>
        <dbReference type="EMBL" id="GFR75188.1"/>
    </source>
</evidence>
<evidence type="ECO:0000259" key="5">
    <source>
        <dbReference type="SMART" id="SM00864"/>
    </source>
</evidence>
<keyword evidence="7" id="KW-0132">Cell division</keyword>